<gene>
    <name evidence="2" type="ORF">BJX66DRAFT_326532</name>
</gene>
<keyword evidence="2" id="KW-0378">Hydrolase</keyword>
<dbReference type="GO" id="GO:0016787">
    <property type="term" value="F:hydrolase activity"/>
    <property type="evidence" value="ECO:0007669"/>
    <property type="project" value="UniProtKB-KW"/>
</dbReference>
<sequence length="438" mass="47966">MSTNGPAYAWRSLPEAVSPALQKLNQLLDDDPQWQAFIHTEGIHNPVTMGVHSTGSDDAIIVSVEPGSRTTVSTGRPSQADFALVAQPEHWESFFSASPKAPYTSFVGIQGMNIVQDGAGIQGDHEKFGQFAHLTTRLLEVIREGLHGPPAEDHLTGKYVFINPPRHGPQEIVFLHTAGSDSRQYHGVMNDATMRSRCTMYAFDLPAHGRSFPGKNHLPGNHTNTEESYVGAISEFIKVLKLNKPIVCGASMAGQVCIAVAVRAEEVGAGGTIPLQGCDYLTMKRQFNDKSPVINQSLFNPDWIYGMMAPSAPLVNKRLIWHLYSAQAYGIFHGDLDFYFGGFDARDRVANIDVKKCPIYFLTGEFDWSTTPQMSEATAKKIKGANFKAMEGLGQPVPDIYKVLAHSDSFLDKLGCSLVCCTPANALPSFNDKRGYRA</sequence>
<reference evidence="2 3" key="1">
    <citation type="submission" date="2024-07" db="EMBL/GenBank/DDBJ databases">
        <title>Section-level genome sequencing and comparative genomics of Aspergillus sections Usti and Cavernicolus.</title>
        <authorList>
            <consortium name="Lawrence Berkeley National Laboratory"/>
            <person name="Nybo J.L."/>
            <person name="Vesth T.C."/>
            <person name="Theobald S."/>
            <person name="Frisvad J.C."/>
            <person name="Larsen T.O."/>
            <person name="Kjaerboelling I."/>
            <person name="Rothschild-Mancinelli K."/>
            <person name="Lyhne E.K."/>
            <person name="Kogle M.E."/>
            <person name="Barry K."/>
            <person name="Clum A."/>
            <person name="Na H."/>
            <person name="Ledsgaard L."/>
            <person name="Lin J."/>
            <person name="Lipzen A."/>
            <person name="Kuo A."/>
            <person name="Riley R."/>
            <person name="Mondo S."/>
            <person name="Labutti K."/>
            <person name="Haridas S."/>
            <person name="Pangalinan J."/>
            <person name="Salamov A.A."/>
            <person name="Simmons B.A."/>
            <person name="Magnuson J.K."/>
            <person name="Chen J."/>
            <person name="Drula E."/>
            <person name="Henrissat B."/>
            <person name="Wiebenga A."/>
            <person name="Lubbers R.J."/>
            <person name="Gomes A.C."/>
            <person name="Makela M.R."/>
            <person name="Stajich J."/>
            <person name="Grigoriev I.V."/>
            <person name="Mortensen U.H."/>
            <person name="De Vries R.P."/>
            <person name="Baker S.E."/>
            <person name="Andersen M.R."/>
        </authorList>
    </citation>
    <scope>NUCLEOTIDE SEQUENCE [LARGE SCALE GENOMIC DNA]</scope>
    <source>
        <strain evidence="2 3">CBS 209.92</strain>
    </source>
</reference>
<dbReference type="InterPro" id="IPR050228">
    <property type="entry name" value="Carboxylesterase_BioH"/>
</dbReference>
<dbReference type="Pfam" id="PF12697">
    <property type="entry name" value="Abhydrolase_6"/>
    <property type="match status" value="1"/>
</dbReference>
<protein>
    <submittedName>
        <fullName evidence="2">Alpha/Beta hydrolase protein</fullName>
    </submittedName>
</protein>
<organism evidence="2 3">
    <name type="scientific">Aspergillus keveii</name>
    <dbReference type="NCBI Taxonomy" id="714993"/>
    <lineage>
        <taxon>Eukaryota</taxon>
        <taxon>Fungi</taxon>
        <taxon>Dikarya</taxon>
        <taxon>Ascomycota</taxon>
        <taxon>Pezizomycotina</taxon>
        <taxon>Eurotiomycetes</taxon>
        <taxon>Eurotiomycetidae</taxon>
        <taxon>Eurotiales</taxon>
        <taxon>Aspergillaceae</taxon>
        <taxon>Aspergillus</taxon>
        <taxon>Aspergillus subgen. Nidulantes</taxon>
    </lineage>
</organism>
<dbReference type="SUPFAM" id="SSF53474">
    <property type="entry name" value="alpha/beta-Hydrolases"/>
    <property type="match status" value="1"/>
</dbReference>
<dbReference type="InterPro" id="IPR000073">
    <property type="entry name" value="AB_hydrolase_1"/>
</dbReference>
<proteinExistence type="predicted"/>
<name>A0ABR4G130_9EURO</name>
<dbReference type="InterPro" id="IPR029058">
    <property type="entry name" value="AB_hydrolase_fold"/>
</dbReference>
<keyword evidence="3" id="KW-1185">Reference proteome</keyword>
<dbReference type="PANTHER" id="PTHR43194:SF2">
    <property type="entry name" value="PEROXISOMAL MEMBRANE PROTEIN LPX1"/>
    <property type="match status" value="1"/>
</dbReference>
<feature type="domain" description="AB hydrolase-1" evidence="1">
    <location>
        <begin position="172"/>
        <end position="394"/>
    </location>
</feature>
<dbReference type="Gene3D" id="3.40.50.1820">
    <property type="entry name" value="alpha/beta hydrolase"/>
    <property type="match status" value="1"/>
</dbReference>
<dbReference type="EMBL" id="JBFTWV010000067">
    <property type="protein sequence ID" value="KAL2789191.1"/>
    <property type="molecule type" value="Genomic_DNA"/>
</dbReference>
<evidence type="ECO:0000313" key="2">
    <source>
        <dbReference type="EMBL" id="KAL2789191.1"/>
    </source>
</evidence>
<dbReference type="Proteomes" id="UP001610563">
    <property type="component" value="Unassembled WGS sequence"/>
</dbReference>
<comment type="caution">
    <text evidence="2">The sequence shown here is derived from an EMBL/GenBank/DDBJ whole genome shotgun (WGS) entry which is preliminary data.</text>
</comment>
<evidence type="ECO:0000259" key="1">
    <source>
        <dbReference type="Pfam" id="PF12697"/>
    </source>
</evidence>
<evidence type="ECO:0000313" key="3">
    <source>
        <dbReference type="Proteomes" id="UP001610563"/>
    </source>
</evidence>
<accession>A0ABR4G130</accession>
<dbReference type="PANTHER" id="PTHR43194">
    <property type="entry name" value="HYDROLASE ALPHA/BETA FOLD FAMILY"/>
    <property type="match status" value="1"/>
</dbReference>